<feature type="transmembrane region" description="Helical" evidence="1">
    <location>
        <begin position="86"/>
        <end position="107"/>
    </location>
</feature>
<sequence length="226" mass="23219">MDRREPVSPGDGAGHLARVTIPKQVHPGHPEGMADATEQRSMAVPLTAFAAGAVISLLAGVFGKVHDPSLDATTTLGFATVIDMKVVLSVVVGVLAALQIVGALWIYGKLGISAPPWLGTAHRVTGIAAIVLTLIVAYHCLWALGLESGTFAGGGKVPTRVVVHGVLGCAVLGAVVVKVVAVRSRRAPGWFLPVAGGLLFTLLVVVVLTSAGWYIDAHGWPGSSGY</sequence>
<gene>
    <name evidence="2" type="ORF">GCM10009798_06120</name>
</gene>
<name>A0ABP5BR79_9ACTN</name>
<evidence type="ECO:0000256" key="1">
    <source>
        <dbReference type="SAM" id="Phobius"/>
    </source>
</evidence>
<evidence type="ECO:0000313" key="3">
    <source>
        <dbReference type="Proteomes" id="UP001500571"/>
    </source>
</evidence>
<evidence type="ECO:0000313" key="2">
    <source>
        <dbReference type="EMBL" id="GAA1949682.1"/>
    </source>
</evidence>
<organism evidence="2 3">
    <name type="scientific">Nocardioides panacihumi</name>
    <dbReference type="NCBI Taxonomy" id="400774"/>
    <lineage>
        <taxon>Bacteria</taxon>
        <taxon>Bacillati</taxon>
        <taxon>Actinomycetota</taxon>
        <taxon>Actinomycetes</taxon>
        <taxon>Propionibacteriales</taxon>
        <taxon>Nocardioidaceae</taxon>
        <taxon>Nocardioides</taxon>
    </lineage>
</organism>
<feature type="transmembrane region" description="Helical" evidence="1">
    <location>
        <begin position="43"/>
        <end position="66"/>
    </location>
</feature>
<keyword evidence="1" id="KW-0812">Transmembrane</keyword>
<reference evidence="3" key="1">
    <citation type="journal article" date="2019" name="Int. J. Syst. Evol. Microbiol.">
        <title>The Global Catalogue of Microorganisms (GCM) 10K type strain sequencing project: providing services to taxonomists for standard genome sequencing and annotation.</title>
        <authorList>
            <consortium name="The Broad Institute Genomics Platform"/>
            <consortium name="The Broad Institute Genome Sequencing Center for Infectious Disease"/>
            <person name="Wu L."/>
            <person name="Ma J."/>
        </authorList>
    </citation>
    <scope>NUCLEOTIDE SEQUENCE [LARGE SCALE GENOMIC DNA]</scope>
    <source>
        <strain evidence="3">JCM 15309</strain>
    </source>
</reference>
<proteinExistence type="predicted"/>
<dbReference type="EMBL" id="BAAAPB010000001">
    <property type="protein sequence ID" value="GAA1949682.1"/>
    <property type="molecule type" value="Genomic_DNA"/>
</dbReference>
<feature type="transmembrane region" description="Helical" evidence="1">
    <location>
        <begin position="161"/>
        <end position="181"/>
    </location>
</feature>
<dbReference type="Proteomes" id="UP001500571">
    <property type="component" value="Unassembled WGS sequence"/>
</dbReference>
<dbReference type="InterPro" id="IPR045382">
    <property type="entry name" value="DUF6529"/>
</dbReference>
<feature type="transmembrane region" description="Helical" evidence="1">
    <location>
        <begin position="127"/>
        <end position="146"/>
    </location>
</feature>
<keyword evidence="1" id="KW-0472">Membrane</keyword>
<feature type="transmembrane region" description="Helical" evidence="1">
    <location>
        <begin position="190"/>
        <end position="215"/>
    </location>
</feature>
<accession>A0ABP5BR79</accession>
<dbReference type="Pfam" id="PF20139">
    <property type="entry name" value="DUF6529"/>
    <property type="match status" value="1"/>
</dbReference>
<keyword evidence="1" id="KW-1133">Transmembrane helix</keyword>
<comment type="caution">
    <text evidence="2">The sequence shown here is derived from an EMBL/GenBank/DDBJ whole genome shotgun (WGS) entry which is preliminary data.</text>
</comment>
<protein>
    <submittedName>
        <fullName evidence="2">DUF6529 family protein</fullName>
    </submittedName>
</protein>
<keyword evidence="3" id="KW-1185">Reference proteome</keyword>